<evidence type="ECO:0000313" key="3">
    <source>
        <dbReference type="EMBL" id="RQG94117.1"/>
    </source>
</evidence>
<dbReference type="EMBL" id="REGA01000011">
    <property type="protein sequence ID" value="RQG94117.1"/>
    <property type="molecule type" value="Genomic_DNA"/>
</dbReference>
<protein>
    <submittedName>
        <fullName evidence="3">SagB/ThcOx family dehydrogenase</fullName>
    </submittedName>
</protein>
<keyword evidence="4" id="KW-1185">Reference proteome</keyword>
<dbReference type="SUPFAM" id="SSF55469">
    <property type="entry name" value="FMN-dependent nitroreductase-like"/>
    <property type="match status" value="2"/>
</dbReference>
<dbReference type="Proteomes" id="UP000282323">
    <property type="component" value="Unassembled WGS sequence"/>
</dbReference>
<feature type="region of interest" description="Disordered" evidence="1">
    <location>
        <begin position="1"/>
        <end position="30"/>
    </location>
</feature>
<dbReference type="InterPro" id="IPR029479">
    <property type="entry name" value="Nitroreductase"/>
</dbReference>
<dbReference type="CDD" id="cd02142">
    <property type="entry name" value="McbC_SagB-like_oxidoreductase"/>
    <property type="match status" value="2"/>
</dbReference>
<sequence length="566" mass="62285">MGALEYHDRTKHSPRSVREGSSRLNFDNKPTPYKEYLDLPTVAMADRIRPPQQPALSAIAEPTPNGDPRRPRDVDLETLTTLCYYAAGITKEIDLRDRSVPFRAAATTGALYHVDLYAVCTDLDGLEAGVYHFDPRTLSLDVLRTGDYRSVLAAATNREAVATAALSIVTTSTWWRNAWKYADRTFRHAFWDSGTTLANLLATAHALEYRAEIVTGFADDPVVDLLGVDPEREAPLEVVPIGTNPGRAAEFDAPEVEPIHPDTAPLSPNERTFPLIHEAWRAGILEDGAAAQSWRTGASTAAPTVGTRNGGDGERISLEPVDDETASSRPLHETIRRRGSCREYARDPVSFRKLSTVLDRAVCGVPMDVRYEDERSESSKKRAGGTGVERSESPDNANGETVSERRHASHEDERSESSETRRSSREDHPPLSFVDPYLIVNGVDGLESGAYHYHPGDGELERLLSGEFREEAAHLALDQRLGGDAAACLYFLSDLEEVVDAYGDRGYRVAQLEAAVTAGRLYLGTYAHRTLGGTGLTFYDDLVTDFFAPRSEGQTPMFLYTIGRPA</sequence>
<feature type="compositionally biased region" description="Polar residues" evidence="1">
    <location>
        <begin position="293"/>
        <end position="302"/>
    </location>
</feature>
<dbReference type="InterPro" id="IPR020051">
    <property type="entry name" value="SagB-type_dehydrogenase"/>
</dbReference>
<evidence type="ECO:0000256" key="1">
    <source>
        <dbReference type="SAM" id="MobiDB-lite"/>
    </source>
</evidence>
<name>A0A3N6LYF8_NATCH</name>
<dbReference type="InterPro" id="IPR000415">
    <property type="entry name" value="Nitroreductase-like"/>
</dbReference>
<feature type="domain" description="Nitroreductase" evidence="2">
    <location>
        <begin position="74"/>
        <end position="242"/>
    </location>
</feature>
<dbReference type="PANTHER" id="PTHR43745">
    <property type="entry name" value="NITROREDUCTASE MJ1384-RELATED"/>
    <property type="match status" value="1"/>
</dbReference>
<feature type="compositionally biased region" description="Basic and acidic residues" evidence="1">
    <location>
        <begin position="371"/>
        <end position="380"/>
    </location>
</feature>
<proteinExistence type="predicted"/>
<accession>A0A3N6LYF8</accession>
<dbReference type="Pfam" id="PF00881">
    <property type="entry name" value="Nitroreductase"/>
    <property type="match status" value="1"/>
</dbReference>
<evidence type="ECO:0000259" key="2">
    <source>
        <dbReference type="Pfam" id="PF00881"/>
    </source>
</evidence>
<dbReference type="Gene3D" id="3.40.109.10">
    <property type="entry name" value="NADH Oxidase"/>
    <property type="match status" value="2"/>
</dbReference>
<feature type="region of interest" description="Disordered" evidence="1">
    <location>
        <begin position="293"/>
        <end position="334"/>
    </location>
</feature>
<evidence type="ECO:0000313" key="4">
    <source>
        <dbReference type="Proteomes" id="UP000282323"/>
    </source>
</evidence>
<dbReference type="NCBIfam" id="TIGR03605">
    <property type="entry name" value="antibiot_sagB"/>
    <property type="match status" value="1"/>
</dbReference>
<gene>
    <name evidence="3" type="ORF">EA473_13330</name>
</gene>
<dbReference type="GO" id="GO:0016491">
    <property type="term" value="F:oxidoreductase activity"/>
    <property type="evidence" value="ECO:0007669"/>
    <property type="project" value="InterPro"/>
</dbReference>
<reference evidence="3 4" key="1">
    <citation type="submission" date="2018-10" db="EMBL/GenBank/DDBJ databases">
        <title>Natrarchaeobius chitinivorans gen. nov., sp. nov., and Natrarchaeobius haloalkaliphilus sp. nov., alkaliphilic, chitin-utilizing haloarchaea from hypersaline alkaline lakes.</title>
        <authorList>
            <person name="Sorokin D.Y."/>
            <person name="Elcheninov A.G."/>
            <person name="Kostrikina N.A."/>
            <person name="Bale N.J."/>
            <person name="Sinninghe Damste J.S."/>
            <person name="Khijniak T.V."/>
            <person name="Kublanov I.V."/>
            <person name="Toshchakov S.V."/>
        </authorList>
    </citation>
    <scope>NUCLEOTIDE SEQUENCE [LARGE SCALE GENOMIC DNA]</scope>
    <source>
        <strain evidence="3 4">AArcht4T</strain>
    </source>
</reference>
<dbReference type="AlphaFoldDB" id="A0A3N6LYF8"/>
<organism evidence="3 4">
    <name type="scientific">Natrarchaeobius chitinivorans</name>
    <dbReference type="NCBI Taxonomy" id="1679083"/>
    <lineage>
        <taxon>Archaea</taxon>
        <taxon>Methanobacteriati</taxon>
        <taxon>Methanobacteriota</taxon>
        <taxon>Stenosarchaea group</taxon>
        <taxon>Halobacteria</taxon>
        <taxon>Halobacteriales</taxon>
        <taxon>Natrialbaceae</taxon>
        <taxon>Natrarchaeobius</taxon>
    </lineage>
</organism>
<dbReference type="OrthoDB" id="10206at2157"/>
<comment type="caution">
    <text evidence="3">The sequence shown here is derived from an EMBL/GenBank/DDBJ whole genome shotgun (WGS) entry which is preliminary data.</text>
</comment>
<dbReference type="PANTHER" id="PTHR43745:SF2">
    <property type="entry name" value="NITROREDUCTASE MJ1384-RELATED"/>
    <property type="match status" value="1"/>
</dbReference>
<dbReference type="InterPro" id="IPR052544">
    <property type="entry name" value="Bacteriocin_Proc_Enz"/>
</dbReference>
<feature type="region of interest" description="Disordered" evidence="1">
    <location>
        <begin position="371"/>
        <end position="430"/>
    </location>
</feature>
<feature type="compositionally biased region" description="Basic and acidic residues" evidence="1">
    <location>
        <begin position="402"/>
        <end position="429"/>
    </location>
</feature>